<keyword evidence="3" id="KW-1185">Reference proteome</keyword>
<proteinExistence type="predicted"/>
<gene>
    <name evidence="2" type="ORF">GGX14DRAFT_667352</name>
</gene>
<sequence>MSPRCQPIQTRHYTCGAVPGTPRAAGADPLLATYGRLMFVTGSNRPQTRASAVTVSVYLVVVNADRRPAEATCSSNSDRLRLARRCFHNVVTHRGLPLETRIINVRKHMEIKKYVQGQAGSRKDTAKLCAGLGKRIIARCARNNSRAQPATPSFIGAACRRWSMRPLVPSGRQVSVAERKDNITYRPECTSSNATHLFANGTKTSQGELPLAGSESAGIVAFIRERLVDIDQHHPALDATEEGMSDLPTADDSLQSASYHELQTREESGDSLPPAEVGNMIRSRLDVLRRKQHRNSQLIEVLGAKIQLPGERIWGMESLVHGDRTCMSSTKKCKQDGEARQNAFGSGRVG</sequence>
<evidence type="ECO:0000313" key="2">
    <source>
        <dbReference type="EMBL" id="KAJ7198018.1"/>
    </source>
</evidence>
<name>A0AAD6Y5Q2_9AGAR</name>
<feature type="region of interest" description="Disordered" evidence="1">
    <location>
        <begin position="258"/>
        <end position="277"/>
    </location>
</feature>
<dbReference type="EMBL" id="JARJCW010000075">
    <property type="protein sequence ID" value="KAJ7198018.1"/>
    <property type="molecule type" value="Genomic_DNA"/>
</dbReference>
<reference evidence="2" key="1">
    <citation type="submission" date="2023-03" db="EMBL/GenBank/DDBJ databases">
        <title>Massive genome expansion in bonnet fungi (Mycena s.s.) driven by repeated elements and novel gene families across ecological guilds.</title>
        <authorList>
            <consortium name="Lawrence Berkeley National Laboratory"/>
            <person name="Harder C.B."/>
            <person name="Miyauchi S."/>
            <person name="Viragh M."/>
            <person name="Kuo A."/>
            <person name="Thoen E."/>
            <person name="Andreopoulos B."/>
            <person name="Lu D."/>
            <person name="Skrede I."/>
            <person name="Drula E."/>
            <person name="Henrissat B."/>
            <person name="Morin E."/>
            <person name="Kohler A."/>
            <person name="Barry K."/>
            <person name="LaButti K."/>
            <person name="Morin E."/>
            <person name="Salamov A."/>
            <person name="Lipzen A."/>
            <person name="Mereny Z."/>
            <person name="Hegedus B."/>
            <person name="Baldrian P."/>
            <person name="Stursova M."/>
            <person name="Weitz H."/>
            <person name="Taylor A."/>
            <person name="Grigoriev I.V."/>
            <person name="Nagy L.G."/>
            <person name="Martin F."/>
            <person name="Kauserud H."/>
        </authorList>
    </citation>
    <scope>NUCLEOTIDE SEQUENCE</scope>
    <source>
        <strain evidence="2">9144</strain>
    </source>
</reference>
<evidence type="ECO:0000313" key="3">
    <source>
        <dbReference type="Proteomes" id="UP001219525"/>
    </source>
</evidence>
<evidence type="ECO:0000256" key="1">
    <source>
        <dbReference type="SAM" id="MobiDB-lite"/>
    </source>
</evidence>
<organism evidence="2 3">
    <name type="scientific">Mycena pura</name>
    <dbReference type="NCBI Taxonomy" id="153505"/>
    <lineage>
        <taxon>Eukaryota</taxon>
        <taxon>Fungi</taxon>
        <taxon>Dikarya</taxon>
        <taxon>Basidiomycota</taxon>
        <taxon>Agaricomycotina</taxon>
        <taxon>Agaricomycetes</taxon>
        <taxon>Agaricomycetidae</taxon>
        <taxon>Agaricales</taxon>
        <taxon>Marasmiineae</taxon>
        <taxon>Mycenaceae</taxon>
        <taxon>Mycena</taxon>
    </lineage>
</organism>
<accession>A0AAD6Y5Q2</accession>
<dbReference type="Proteomes" id="UP001219525">
    <property type="component" value="Unassembled WGS sequence"/>
</dbReference>
<comment type="caution">
    <text evidence="2">The sequence shown here is derived from an EMBL/GenBank/DDBJ whole genome shotgun (WGS) entry which is preliminary data.</text>
</comment>
<dbReference type="AlphaFoldDB" id="A0AAD6Y5Q2"/>
<protein>
    <submittedName>
        <fullName evidence="2">Uncharacterized protein</fullName>
    </submittedName>
</protein>